<dbReference type="AlphaFoldDB" id="M2NCP7"/>
<evidence type="ECO:0000313" key="3">
    <source>
        <dbReference type="Proteomes" id="UP000011761"/>
    </source>
</evidence>
<keyword evidence="3" id="KW-1185">Reference proteome</keyword>
<protein>
    <submittedName>
        <fullName evidence="2">Uncharacterized protein</fullName>
    </submittedName>
</protein>
<dbReference type="EMBL" id="KB445555">
    <property type="protein sequence ID" value="EMC96680.1"/>
    <property type="molecule type" value="Genomic_DNA"/>
</dbReference>
<dbReference type="RefSeq" id="XP_007676140.1">
    <property type="nucleotide sequence ID" value="XM_007677950.1"/>
</dbReference>
<evidence type="ECO:0000256" key="1">
    <source>
        <dbReference type="SAM" id="MobiDB-lite"/>
    </source>
</evidence>
<sequence length="62" mass="6554">MSGIIKKIEAKLGDHENVSSDPNVAPSSGEGHGMNQGFDKDKSWIQNKVEAGQGADPQVCTD</sequence>
<dbReference type="GeneID" id="19112313"/>
<accession>M2NCP7</accession>
<dbReference type="HOGENOM" id="CLU_2903857_0_0_1"/>
<proteinExistence type="predicted"/>
<reference evidence="2 3" key="1">
    <citation type="journal article" date="2012" name="PLoS Pathog.">
        <title>Diverse lifestyles and strategies of plant pathogenesis encoded in the genomes of eighteen Dothideomycetes fungi.</title>
        <authorList>
            <person name="Ohm R.A."/>
            <person name="Feau N."/>
            <person name="Henrissat B."/>
            <person name="Schoch C.L."/>
            <person name="Horwitz B.A."/>
            <person name="Barry K.W."/>
            <person name="Condon B.J."/>
            <person name="Copeland A.C."/>
            <person name="Dhillon B."/>
            <person name="Glaser F."/>
            <person name="Hesse C.N."/>
            <person name="Kosti I."/>
            <person name="LaButti K."/>
            <person name="Lindquist E.A."/>
            <person name="Lucas S."/>
            <person name="Salamov A.A."/>
            <person name="Bradshaw R.E."/>
            <person name="Ciuffetti L."/>
            <person name="Hamelin R.C."/>
            <person name="Kema G.H.J."/>
            <person name="Lawrence C."/>
            <person name="Scott J.A."/>
            <person name="Spatafora J.W."/>
            <person name="Turgeon B.G."/>
            <person name="de Wit P.J.G.M."/>
            <person name="Zhong S."/>
            <person name="Goodwin S.B."/>
            <person name="Grigoriev I.V."/>
        </authorList>
    </citation>
    <scope>NUCLEOTIDE SEQUENCE [LARGE SCALE GENOMIC DNA]</scope>
    <source>
        <strain evidence="2 3">UAMH 10762</strain>
    </source>
</reference>
<name>M2NCP7_BAUPA</name>
<gene>
    <name evidence="2" type="ORF">BAUCODRAFT_34066</name>
</gene>
<feature type="compositionally biased region" description="Basic and acidic residues" evidence="1">
    <location>
        <begin position="1"/>
        <end position="18"/>
    </location>
</feature>
<dbReference type="OrthoDB" id="3842536at2759"/>
<evidence type="ECO:0000313" key="2">
    <source>
        <dbReference type="EMBL" id="EMC96680.1"/>
    </source>
</evidence>
<dbReference type="KEGG" id="bcom:BAUCODRAFT_34066"/>
<feature type="region of interest" description="Disordered" evidence="1">
    <location>
        <begin position="1"/>
        <end position="62"/>
    </location>
</feature>
<dbReference type="Proteomes" id="UP000011761">
    <property type="component" value="Unassembled WGS sequence"/>
</dbReference>
<organism evidence="2 3">
    <name type="scientific">Baudoinia panamericana (strain UAMH 10762)</name>
    <name type="common">Angels' share fungus</name>
    <name type="synonym">Baudoinia compniacensis (strain UAMH 10762)</name>
    <dbReference type="NCBI Taxonomy" id="717646"/>
    <lineage>
        <taxon>Eukaryota</taxon>
        <taxon>Fungi</taxon>
        <taxon>Dikarya</taxon>
        <taxon>Ascomycota</taxon>
        <taxon>Pezizomycotina</taxon>
        <taxon>Dothideomycetes</taxon>
        <taxon>Dothideomycetidae</taxon>
        <taxon>Mycosphaerellales</taxon>
        <taxon>Teratosphaeriaceae</taxon>
        <taxon>Baudoinia</taxon>
    </lineage>
</organism>